<reference evidence="2" key="1">
    <citation type="submission" date="2023-03" db="EMBL/GenBank/DDBJ databases">
        <title>Actinorhabdospora filicis NBRC 111898.</title>
        <authorList>
            <person name="Ichikawa N."/>
            <person name="Sato H."/>
            <person name="Tonouchi N."/>
        </authorList>
    </citation>
    <scope>NUCLEOTIDE SEQUENCE</scope>
    <source>
        <strain evidence="2">NBRC 111898</strain>
    </source>
</reference>
<evidence type="ECO:0000256" key="1">
    <source>
        <dbReference type="SAM" id="MobiDB-lite"/>
    </source>
</evidence>
<evidence type="ECO:0000313" key="3">
    <source>
        <dbReference type="Proteomes" id="UP001165079"/>
    </source>
</evidence>
<dbReference type="Pfam" id="PF14428">
    <property type="entry name" value="DddA-like"/>
    <property type="match status" value="1"/>
</dbReference>
<dbReference type="Proteomes" id="UP001165079">
    <property type="component" value="Unassembled WGS sequence"/>
</dbReference>
<feature type="region of interest" description="Disordered" evidence="1">
    <location>
        <begin position="107"/>
        <end position="130"/>
    </location>
</feature>
<organism evidence="2 3">
    <name type="scientific">Actinorhabdospora filicis</name>
    <dbReference type="NCBI Taxonomy" id="1785913"/>
    <lineage>
        <taxon>Bacteria</taxon>
        <taxon>Bacillati</taxon>
        <taxon>Actinomycetota</taxon>
        <taxon>Actinomycetes</taxon>
        <taxon>Micromonosporales</taxon>
        <taxon>Micromonosporaceae</taxon>
        <taxon>Actinorhabdospora</taxon>
    </lineage>
</organism>
<comment type="caution">
    <text evidence="2">The sequence shown here is derived from an EMBL/GenBank/DDBJ whole genome shotgun (WGS) entry which is preliminary data.</text>
</comment>
<dbReference type="AlphaFoldDB" id="A0A9W6SM94"/>
<protein>
    <recommendedName>
        <fullName evidence="4">SCP1.201-like deaminase</fullName>
    </recommendedName>
</protein>
<evidence type="ECO:0000313" key="2">
    <source>
        <dbReference type="EMBL" id="GLZ78377.1"/>
    </source>
</evidence>
<dbReference type="InterPro" id="IPR032724">
    <property type="entry name" value="SCP1.201-like"/>
</dbReference>
<gene>
    <name evidence="2" type="ORF">Afil01_31840</name>
</gene>
<proteinExistence type="predicted"/>
<sequence>MQELIRESRAIARRAADKYGDMYGQLALAFGESVNPKATAALGEVGEAAERIREADADARGAIDVIGEYIEVVKGDISGAGSTPTNSASSAGSRFDPAAHLRDMPTFPGTDNKTHGRALSNGGKVEPIISGELDPKTREYDPRYVEGVKLARRLGKIPPKGKLTAAGDVELKWALQMRKDGVKRSLVTINNPKGPCQGELSCDALLPIWLDQDSELTVCWCDDQGRDQSKTYVGEPDEH</sequence>
<dbReference type="EMBL" id="BSTX01000002">
    <property type="protein sequence ID" value="GLZ78377.1"/>
    <property type="molecule type" value="Genomic_DNA"/>
</dbReference>
<accession>A0A9W6SM94</accession>
<evidence type="ECO:0008006" key="4">
    <source>
        <dbReference type="Google" id="ProtNLM"/>
    </source>
</evidence>
<name>A0A9W6SM94_9ACTN</name>
<keyword evidence="3" id="KW-1185">Reference proteome</keyword>